<feature type="region of interest" description="Disordered" evidence="1">
    <location>
        <begin position="55"/>
        <end position="86"/>
    </location>
</feature>
<reference evidence="2 3" key="1">
    <citation type="journal article" date="2019" name="Plant Biotechnol. J.">
        <title>The red bayberry genome and genetic basis of sex determination.</title>
        <authorList>
            <person name="Jia H.M."/>
            <person name="Jia H.J."/>
            <person name="Cai Q.L."/>
            <person name="Wang Y."/>
            <person name="Zhao H.B."/>
            <person name="Yang W.F."/>
            <person name="Wang G.Y."/>
            <person name="Li Y.H."/>
            <person name="Zhan D.L."/>
            <person name="Shen Y.T."/>
            <person name="Niu Q.F."/>
            <person name="Chang L."/>
            <person name="Qiu J."/>
            <person name="Zhao L."/>
            <person name="Xie H.B."/>
            <person name="Fu W.Y."/>
            <person name="Jin J."/>
            <person name="Li X.W."/>
            <person name="Jiao Y."/>
            <person name="Zhou C.C."/>
            <person name="Tu T."/>
            <person name="Chai C.Y."/>
            <person name="Gao J.L."/>
            <person name="Fan L.J."/>
            <person name="van de Weg E."/>
            <person name="Wang J.Y."/>
            <person name="Gao Z.S."/>
        </authorList>
    </citation>
    <scope>NUCLEOTIDE SEQUENCE [LARGE SCALE GENOMIC DNA]</scope>
    <source>
        <tissue evidence="2">Leaves</tissue>
    </source>
</reference>
<feature type="compositionally biased region" description="Low complexity" evidence="1">
    <location>
        <begin position="1"/>
        <end position="11"/>
    </location>
</feature>
<proteinExistence type="predicted"/>
<protein>
    <submittedName>
        <fullName evidence="2">Uncharacterized protein</fullName>
    </submittedName>
</protein>
<evidence type="ECO:0000313" key="2">
    <source>
        <dbReference type="EMBL" id="KAB1203821.1"/>
    </source>
</evidence>
<comment type="caution">
    <text evidence="2">The sequence shown here is derived from an EMBL/GenBank/DDBJ whole genome shotgun (WGS) entry which is preliminary data.</text>
</comment>
<evidence type="ECO:0000313" key="3">
    <source>
        <dbReference type="Proteomes" id="UP000516437"/>
    </source>
</evidence>
<evidence type="ECO:0000256" key="1">
    <source>
        <dbReference type="SAM" id="MobiDB-lite"/>
    </source>
</evidence>
<dbReference type="PANTHER" id="PTHR46978:SF1">
    <property type="entry name" value="ZINC KNUCKLE (CCHC-TYPE) FAMILY PROTEIN"/>
    <property type="match status" value="1"/>
</dbReference>
<dbReference type="EMBL" id="RXIC02000026">
    <property type="protein sequence ID" value="KAB1203821.1"/>
    <property type="molecule type" value="Genomic_DNA"/>
</dbReference>
<dbReference type="Proteomes" id="UP000516437">
    <property type="component" value="Chromosome 8"/>
</dbReference>
<gene>
    <name evidence="2" type="ORF">CJ030_MR8G005085</name>
</gene>
<keyword evidence="3" id="KW-1185">Reference proteome</keyword>
<feature type="compositionally biased region" description="Basic residues" evidence="1">
    <location>
        <begin position="55"/>
        <end position="65"/>
    </location>
</feature>
<feature type="region of interest" description="Disordered" evidence="1">
    <location>
        <begin position="1"/>
        <end position="23"/>
    </location>
</feature>
<organism evidence="2 3">
    <name type="scientific">Morella rubra</name>
    <name type="common">Chinese bayberry</name>
    <dbReference type="NCBI Taxonomy" id="262757"/>
    <lineage>
        <taxon>Eukaryota</taxon>
        <taxon>Viridiplantae</taxon>
        <taxon>Streptophyta</taxon>
        <taxon>Embryophyta</taxon>
        <taxon>Tracheophyta</taxon>
        <taxon>Spermatophyta</taxon>
        <taxon>Magnoliopsida</taxon>
        <taxon>eudicotyledons</taxon>
        <taxon>Gunneridae</taxon>
        <taxon>Pentapetalae</taxon>
        <taxon>rosids</taxon>
        <taxon>fabids</taxon>
        <taxon>Fagales</taxon>
        <taxon>Myricaceae</taxon>
        <taxon>Morella</taxon>
    </lineage>
</organism>
<sequence length="245" mass="27047">MEVPVISLVSSSEEEAATSVRQRKQEEEYRLISDLAGFDILRDVIEAQALLRAKRRERKKPKKKQAGQDYFVGKGRGSPGKGHLEKHQEAANPNADICLRCGGEEHSMFSCRSAYSPDDLKWKGAFQTDSWNPSSVWLLYSRYCGQEMKCYVCNNFGHLCCADFPDMGPREVSCCSCGQSGHLGSNLEKLDRLSHARDSGRARDGVYNAEPEVGRCILGMLDLVVQLGGGGCSSVLSIITFVLNS</sequence>
<dbReference type="OrthoDB" id="427960at2759"/>
<dbReference type="PANTHER" id="PTHR46978">
    <property type="entry name" value="ZINC KNUCKLE (CCHC-TYPE) FAMILY PROTEIN"/>
    <property type="match status" value="1"/>
</dbReference>
<name>A0A6A1UU87_9ROSI</name>
<accession>A0A6A1UU87</accession>
<dbReference type="AlphaFoldDB" id="A0A6A1UU87"/>